<feature type="transmembrane region" description="Helical" evidence="1">
    <location>
        <begin position="94"/>
        <end position="113"/>
    </location>
</feature>
<evidence type="ECO:0000313" key="3">
    <source>
        <dbReference type="Proteomes" id="UP000035651"/>
    </source>
</evidence>
<feature type="transmembrane region" description="Helical" evidence="1">
    <location>
        <begin position="38"/>
        <end position="57"/>
    </location>
</feature>
<proteinExistence type="predicted"/>
<keyword evidence="1" id="KW-0472">Membrane</keyword>
<dbReference type="OrthoDB" id="3749011at2"/>
<keyword evidence="1" id="KW-0812">Transmembrane</keyword>
<dbReference type="KEGG" id="pfg:AB870_25880"/>
<keyword evidence="1" id="KW-1133">Transmembrane helix</keyword>
<dbReference type="RefSeq" id="WP_053059649.1">
    <property type="nucleotide sequence ID" value="NZ_CP011807.3"/>
</dbReference>
<dbReference type="InterPro" id="IPR018750">
    <property type="entry name" value="DUF2306_membrane"/>
</dbReference>
<dbReference type="Pfam" id="PF10067">
    <property type="entry name" value="DUF2306"/>
    <property type="match status" value="1"/>
</dbReference>
<dbReference type="Proteomes" id="UP000035651">
    <property type="component" value="Chromosome"/>
</dbReference>
<feature type="transmembrane region" description="Helical" evidence="1">
    <location>
        <begin position="6"/>
        <end position="26"/>
    </location>
</feature>
<reference evidence="2" key="1">
    <citation type="submission" date="2016-06" db="EMBL/GenBank/DDBJ databases">
        <title>Complete Genome Sequence of Pandoraea faecigallinarum DSM-23572.</title>
        <authorList>
            <person name="Yong D."/>
            <person name="Ee R."/>
            <person name="Lim Y.-L."/>
            <person name="Yin W.-F."/>
            <person name="Chan K.-G."/>
        </authorList>
    </citation>
    <scope>NUCLEOTIDE SEQUENCE</scope>
    <source>
        <strain evidence="2">DSM 23572</strain>
    </source>
</reference>
<dbReference type="AlphaFoldDB" id="A0A173GZS3"/>
<name>A0A173GZS3_9BURK</name>
<dbReference type="STRING" id="656179.AB870_25880"/>
<feature type="transmembrane region" description="Helical" evidence="1">
    <location>
        <begin position="63"/>
        <end position="82"/>
    </location>
</feature>
<keyword evidence="3" id="KW-1185">Reference proteome</keyword>
<protein>
    <recommendedName>
        <fullName evidence="4">DUF2306 domain-containing protein</fullName>
    </recommendedName>
</protein>
<evidence type="ECO:0000256" key="1">
    <source>
        <dbReference type="SAM" id="Phobius"/>
    </source>
</evidence>
<evidence type="ECO:0000313" key="2">
    <source>
        <dbReference type="EMBL" id="ANI21700.1"/>
    </source>
</evidence>
<gene>
    <name evidence="2" type="ORF">AB870_25880</name>
</gene>
<accession>A0A173GZS3</accession>
<sequence length="175" mass="18683">MATMMVMHVGTAGVAILLGVGVLLLPRGTPRHRWMGRWWALAMVATAVTSFGIRELGKGHFSWLHGLSVYVLINLALAVNAVRRGNVRAHRRQMLGLYAGLVIAGVAAVAVPGRPLNNALTRMWQHGTPQGTLARAGSTHESIRVLTDIPVPVGTKSGEELLVAKDASGMRGARE</sequence>
<organism evidence="2 3">
    <name type="scientific">Pandoraea faecigallinarum</name>
    <dbReference type="NCBI Taxonomy" id="656179"/>
    <lineage>
        <taxon>Bacteria</taxon>
        <taxon>Pseudomonadati</taxon>
        <taxon>Pseudomonadota</taxon>
        <taxon>Betaproteobacteria</taxon>
        <taxon>Burkholderiales</taxon>
        <taxon>Burkholderiaceae</taxon>
        <taxon>Pandoraea</taxon>
    </lineage>
</organism>
<evidence type="ECO:0008006" key="4">
    <source>
        <dbReference type="Google" id="ProtNLM"/>
    </source>
</evidence>
<dbReference type="EMBL" id="CP011807">
    <property type="protein sequence ID" value="ANI21700.1"/>
    <property type="molecule type" value="Genomic_DNA"/>
</dbReference>